<dbReference type="RefSeq" id="WP_220640111.1">
    <property type="nucleotide sequence ID" value="NZ_CP080429.1"/>
</dbReference>
<proteinExistence type="predicted"/>
<dbReference type="EMBL" id="CP080429">
    <property type="protein sequence ID" value="QYJ67766.1"/>
    <property type="molecule type" value="Genomic_DNA"/>
</dbReference>
<keyword evidence="1" id="KW-0732">Signal</keyword>
<dbReference type="InterPro" id="IPR029062">
    <property type="entry name" value="Class_I_gatase-like"/>
</dbReference>
<keyword evidence="3" id="KW-1185">Reference proteome</keyword>
<dbReference type="SUPFAM" id="SSF102588">
    <property type="entry name" value="LmbE-like"/>
    <property type="match status" value="1"/>
</dbReference>
<feature type="signal peptide" evidence="1">
    <location>
        <begin position="1"/>
        <end position="19"/>
    </location>
</feature>
<organism evidence="2 3">
    <name type="scientific">Flavobacterium litorale</name>
    <dbReference type="NCBI Taxonomy" id="2856519"/>
    <lineage>
        <taxon>Bacteria</taxon>
        <taxon>Pseudomonadati</taxon>
        <taxon>Bacteroidota</taxon>
        <taxon>Flavobacteriia</taxon>
        <taxon>Flavobacteriales</taxon>
        <taxon>Flavobacteriaceae</taxon>
        <taxon>Flavobacterium</taxon>
    </lineage>
</organism>
<dbReference type="Pfam" id="PF02585">
    <property type="entry name" value="PIG-L"/>
    <property type="match status" value="1"/>
</dbReference>
<sequence length="834" mass="93552">MQKKIVLLFVLTFYTICQAQPQLPEKPSSAEIYAKIEKLNFLGSALYIAAHPDDENTRLISFLSKNTKARTGYLSLTRGDGGQNLIGLELRELLGVIRTQELIEARKVDGGEQFFSRANDFGYSKVPNETLQIWDKEKVLHDMVWIIRKFQPDVIVNRFDHRSPGTTHGHHTSSAILTQDAYTLANDPNYQPEQLNYVNTWQPKRVLFNTSWWFFGGRDKFEKADKSKYINLATGVYYPLLGKSNQEIAALSRSKHKSQGFGATGSRGEDMEYMELIKGTDLEDKQNLFEGIDTSWNRVKGGKLIGKAITEIIKNYDFKSPSKSVPALVKVYTQINNLEDTYWKTIKLAEIKTIIASCSGLYLEAYSESQSVTPGDAITMHWETINRSNVAMTLNSITIVPENKSLTKNIKLANNSSQKDVVTVTIPSNAEYTSPYWLTEEGTAGMYTVNDLQKIGIPDIIREMKAHFTVTIEGTPITFERYIIHKYNDPVKGEVYQPLDIIPVVSTQILNKVQLFKDNKPQIVAVKIKAGKDNCKGESELVLPTDWKVTPASIPFDIKTKGNNVVVTFTVTPPNYPTEATVKSIATVNGVEYNREQTVIDYPHIATQQVLLPSTAKFTKADLKIKGKKIAYIMGAGDNVPESLKQMGYDVTLLTCEEISAERLKGFDAVITGIRAYNVLGEELTLKQNILFDFVKNGGNMVVQYNTTGRNLAVKDIAPYPLRISRDRVTEEDAEVTFLNATHPVLNHPNKITSNDFNGWVQEQGLYYPDQWGDEFMPILSSHDTGESPKNGALIIAQHGKGYYIYTGLSFFRELPQGVSGAYRLLANIIAMGK</sequence>
<evidence type="ECO:0000313" key="2">
    <source>
        <dbReference type="EMBL" id="QYJ67766.1"/>
    </source>
</evidence>
<dbReference type="Gene3D" id="3.40.50.10320">
    <property type="entry name" value="LmbE-like"/>
    <property type="match status" value="1"/>
</dbReference>
<dbReference type="InterPro" id="IPR024078">
    <property type="entry name" value="LmbE-like_dom_sf"/>
</dbReference>
<gene>
    <name evidence="2" type="ORF">K1I41_09460</name>
</gene>
<evidence type="ECO:0000256" key="1">
    <source>
        <dbReference type="SAM" id="SignalP"/>
    </source>
</evidence>
<dbReference type="Proteomes" id="UP000825381">
    <property type="component" value="Chromosome"/>
</dbReference>
<name>A0ABX8VAW6_9FLAO</name>
<dbReference type="InterPro" id="IPR003737">
    <property type="entry name" value="GlcNAc_PI_deacetylase-related"/>
</dbReference>
<feature type="chain" id="PRO_5047192246" evidence="1">
    <location>
        <begin position="20"/>
        <end position="834"/>
    </location>
</feature>
<reference evidence="2 3" key="1">
    <citation type="submission" date="2021-07" db="EMBL/GenBank/DDBJ databases">
        <title>Flavobacterium WSW3-B6 sp.nov, isolated from seaweed.</title>
        <authorList>
            <person name="Muhammad N."/>
            <person name="Ho H."/>
            <person name="Lee Y.-J."/>
            <person name="Nguyen T."/>
            <person name="Ho J."/>
            <person name="Kim S.-G."/>
        </authorList>
    </citation>
    <scope>NUCLEOTIDE SEQUENCE [LARGE SCALE GENOMIC DNA]</scope>
    <source>
        <strain evidence="2 3">WSW3-B6</strain>
    </source>
</reference>
<evidence type="ECO:0000313" key="3">
    <source>
        <dbReference type="Proteomes" id="UP000825381"/>
    </source>
</evidence>
<accession>A0ABX8VAW6</accession>
<dbReference type="SUPFAM" id="SSF52317">
    <property type="entry name" value="Class I glutamine amidotransferase-like"/>
    <property type="match status" value="1"/>
</dbReference>
<protein>
    <submittedName>
        <fullName evidence="2">PIG-L family deacetylase</fullName>
    </submittedName>
</protein>